<dbReference type="Pfam" id="PF00172">
    <property type="entry name" value="Zn_clus"/>
    <property type="match status" value="1"/>
</dbReference>
<dbReference type="Proteomes" id="UP000759537">
    <property type="component" value="Unassembled WGS sequence"/>
</dbReference>
<feature type="domain" description="Zn(2)-C6 fungal-type" evidence="5">
    <location>
        <begin position="47"/>
        <end position="78"/>
    </location>
</feature>
<feature type="compositionally biased region" description="Low complexity" evidence="4">
    <location>
        <begin position="1004"/>
        <end position="1013"/>
    </location>
</feature>
<organism evidence="6 7">
    <name type="scientific">Russula ochroleuca</name>
    <dbReference type="NCBI Taxonomy" id="152965"/>
    <lineage>
        <taxon>Eukaryota</taxon>
        <taxon>Fungi</taxon>
        <taxon>Dikarya</taxon>
        <taxon>Basidiomycota</taxon>
        <taxon>Agaricomycotina</taxon>
        <taxon>Agaricomycetes</taxon>
        <taxon>Russulales</taxon>
        <taxon>Russulaceae</taxon>
        <taxon>Russula</taxon>
    </lineage>
</organism>
<dbReference type="OrthoDB" id="4934715at2759"/>
<dbReference type="PANTHER" id="PTHR31001:SF81">
    <property type="entry name" value="ZN(II)2CYS6 TRANSCRIPTION FACTOR"/>
    <property type="match status" value="1"/>
</dbReference>
<dbReference type="InterPro" id="IPR001138">
    <property type="entry name" value="Zn2Cys6_DnaBD"/>
</dbReference>
<feature type="region of interest" description="Disordered" evidence="4">
    <location>
        <begin position="336"/>
        <end position="355"/>
    </location>
</feature>
<dbReference type="GO" id="GO:0000981">
    <property type="term" value="F:DNA-binding transcription factor activity, RNA polymerase II-specific"/>
    <property type="evidence" value="ECO:0007669"/>
    <property type="project" value="InterPro"/>
</dbReference>
<feature type="compositionally biased region" description="Low complexity" evidence="4">
    <location>
        <begin position="850"/>
        <end position="876"/>
    </location>
</feature>
<name>A0A9P5JV54_9AGAM</name>
<gene>
    <name evidence="6" type="ORF">DFH94DRAFT_352094</name>
</gene>
<feature type="compositionally biased region" description="Polar residues" evidence="4">
    <location>
        <begin position="1024"/>
        <end position="1039"/>
    </location>
</feature>
<feature type="region of interest" description="Disordered" evidence="4">
    <location>
        <begin position="738"/>
        <end position="1086"/>
    </location>
</feature>
<dbReference type="CDD" id="cd00067">
    <property type="entry name" value="GAL4"/>
    <property type="match status" value="1"/>
</dbReference>
<dbReference type="AlphaFoldDB" id="A0A9P5JV54"/>
<proteinExistence type="predicted"/>
<dbReference type="SMART" id="SM00066">
    <property type="entry name" value="GAL4"/>
    <property type="match status" value="1"/>
</dbReference>
<feature type="compositionally biased region" description="Pro residues" evidence="4">
    <location>
        <begin position="926"/>
        <end position="937"/>
    </location>
</feature>
<sequence>MDAPSPLPDDSTPIPTAPSTAPASSNQQSSTPKFSNGLHIRSRITVVCAECKRLKLRCDRRNPCGSCVKRDTVQRCQYTAAAAEKIDVQSLHNRLQIVESQIAQIYAGGIRVPTALASVSSDTFPFPHNERTILAVGGSGSSVTVSLDDVAALWLEYLDLPRSCLGGLCTSASASSSSSTPVKLEPYASDLAVHDEPAFTAVIPSFSIYFPTSTSQAAVTSPLIALLPSATTARSRITTALEETMKMHPCFNLKHFRNRAESMFAWAKDEDGRGTGSSSNAKADLARSIFFPTSCPPPVAPVPRPTPTLSFFASVSVAYALGVLVCKENEMTSDIDAQKASMGPKNPRLEDNRTGHSQKAAAWSKYSASGLFALSRQAMAAFELAHTYDLDSVVAYLLQIVYLLHDSRPRVAHIIYPLLGKLIHIAHMMGLSTDPDEFPGKYSLFEAEQRRRVWWDIYYYDVFISDAMGQVPSIQDGTYTTKPPADVDEELFGPSSTSLPLPLPRRAGGDPTEVGFAYFIQKCRLAQLVKSVKRRCPRDNPNDSESSIERAKQFESEVKTWLSELPKAFRFDTNNTEATAPSSRATISPNLQAQRCELAIIANQLILKVFLPFLKNCTGPASDGLPRRVVSSVIDAGHTVFQAMRVLHSTWRQTQPAAFLFYSVGRTLFDTAVMMACAVIAHPSSASSSVAIADVSAAIDIMQDTRMGSERRSKHDDPKDLPEVVKIITLLKTKAEAKRAGDDIADGPSPATGSKRKHDESPDSGSFADDFELPYVGAGVKASYSSSDPSVETTPKAPTSVSKTRTKQRSGSVLPSDPCRATEGLELANRDAGQIPVRGRPRTDSTIPHRNSSSNRNGSSKYTTSTSASTHSQSGTPAPDQPGFHATSAVTRPESRPQMCSSDFDTSIYATPSSGYESSAQLPPHYSIPPSMPPPQAPLMLASPSYASMSGSNSSSQSSPAYSQGPMASPHAFGQPGPDLYNIQGPATPSYDSPLAGLGMTVGEPQSHHSSVPPEEPPYMMGSTDPNVRQLSFPPQQNGAIGLQNLPHTFGPSSHSLLSTAWQPDDGLPPRQNTGDTWQDFGKFHH</sequence>
<protein>
    <recommendedName>
        <fullName evidence="5">Zn(2)-C6 fungal-type domain-containing protein</fullName>
    </recommendedName>
</protein>
<evidence type="ECO:0000256" key="2">
    <source>
        <dbReference type="ARBA" id="ARBA00022723"/>
    </source>
</evidence>
<dbReference type="Pfam" id="PF04082">
    <property type="entry name" value="Fungal_trans"/>
    <property type="match status" value="1"/>
</dbReference>
<dbReference type="SUPFAM" id="SSF57701">
    <property type="entry name" value="Zn2/Cys6 DNA-binding domain"/>
    <property type="match status" value="1"/>
</dbReference>
<accession>A0A9P5JV54</accession>
<evidence type="ECO:0000313" key="6">
    <source>
        <dbReference type="EMBL" id="KAF8465874.1"/>
    </source>
</evidence>
<dbReference type="InterPro" id="IPR036864">
    <property type="entry name" value="Zn2-C6_fun-type_DNA-bd_sf"/>
</dbReference>
<dbReference type="InterPro" id="IPR007219">
    <property type="entry name" value="XnlR_reg_dom"/>
</dbReference>
<keyword evidence="3" id="KW-0539">Nucleus</keyword>
<dbReference type="EMBL" id="WHVB01000044">
    <property type="protein sequence ID" value="KAF8465874.1"/>
    <property type="molecule type" value="Genomic_DNA"/>
</dbReference>
<reference evidence="6" key="1">
    <citation type="submission" date="2019-10" db="EMBL/GenBank/DDBJ databases">
        <authorList>
            <consortium name="DOE Joint Genome Institute"/>
            <person name="Kuo A."/>
            <person name="Miyauchi S."/>
            <person name="Kiss E."/>
            <person name="Drula E."/>
            <person name="Kohler A."/>
            <person name="Sanchez-Garcia M."/>
            <person name="Andreopoulos B."/>
            <person name="Barry K.W."/>
            <person name="Bonito G."/>
            <person name="Buee M."/>
            <person name="Carver A."/>
            <person name="Chen C."/>
            <person name="Cichocki N."/>
            <person name="Clum A."/>
            <person name="Culley D."/>
            <person name="Crous P.W."/>
            <person name="Fauchery L."/>
            <person name="Girlanda M."/>
            <person name="Hayes R."/>
            <person name="Keri Z."/>
            <person name="LaButti K."/>
            <person name="Lipzen A."/>
            <person name="Lombard V."/>
            <person name="Magnuson J."/>
            <person name="Maillard F."/>
            <person name="Morin E."/>
            <person name="Murat C."/>
            <person name="Nolan M."/>
            <person name="Ohm R."/>
            <person name="Pangilinan J."/>
            <person name="Pereira M."/>
            <person name="Perotto S."/>
            <person name="Peter M."/>
            <person name="Riley R."/>
            <person name="Sitrit Y."/>
            <person name="Stielow B."/>
            <person name="Szollosi G."/>
            <person name="Zifcakova L."/>
            <person name="Stursova M."/>
            <person name="Spatafora J.W."/>
            <person name="Tedersoo L."/>
            <person name="Vaario L.-M."/>
            <person name="Yamada A."/>
            <person name="Yan M."/>
            <person name="Wang P."/>
            <person name="Xu J."/>
            <person name="Bruns T."/>
            <person name="Baldrian P."/>
            <person name="Vilgalys R."/>
            <person name="Henrissat B."/>
            <person name="Grigoriev I.V."/>
            <person name="Hibbett D."/>
            <person name="Nagy L.G."/>
            <person name="Martin F.M."/>
        </authorList>
    </citation>
    <scope>NUCLEOTIDE SEQUENCE</scope>
    <source>
        <strain evidence="6">Prilba</strain>
    </source>
</reference>
<evidence type="ECO:0000259" key="5">
    <source>
        <dbReference type="PROSITE" id="PS50048"/>
    </source>
</evidence>
<dbReference type="Gene3D" id="4.10.240.10">
    <property type="entry name" value="Zn(2)-C6 fungal-type DNA-binding domain"/>
    <property type="match status" value="1"/>
</dbReference>
<dbReference type="SMART" id="SM00906">
    <property type="entry name" value="Fungal_trans"/>
    <property type="match status" value="1"/>
</dbReference>
<feature type="region of interest" description="Disordered" evidence="4">
    <location>
        <begin position="1"/>
        <end position="35"/>
    </location>
</feature>
<keyword evidence="2" id="KW-0479">Metal-binding</keyword>
<feature type="compositionally biased region" description="Polar residues" evidence="4">
    <location>
        <begin position="898"/>
        <end position="921"/>
    </location>
</feature>
<dbReference type="GO" id="GO:0008270">
    <property type="term" value="F:zinc ion binding"/>
    <property type="evidence" value="ECO:0007669"/>
    <property type="project" value="InterPro"/>
</dbReference>
<evidence type="ECO:0000313" key="7">
    <source>
        <dbReference type="Proteomes" id="UP000759537"/>
    </source>
</evidence>
<dbReference type="PANTHER" id="PTHR31001">
    <property type="entry name" value="UNCHARACTERIZED TRANSCRIPTIONAL REGULATORY PROTEIN"/>
    <property type="match status" value="1"/>
</dbReference>
<dbReference type="PROSITE" id="PS00463">
    <property type="entry name" value="ZN2_CY6_FUNGAL_1"/>
    <property type="match status" value="1"/>
</dbReference>
<feature type="compositionally biased region" description="Low complexity" evidence="4">
    <location>
        <begin position="938"/>
        <end position="965"/>
    </location>
</feature>
<dbReference type="GO" id="GO:0003677">
    <property type="term" value="F:DNA binding"/>
    <property type="evidence" value="ECO:0007669"/>
    <property type="project" value="InterPro"/>
</dbReference>
<dbReference type="InterPro" id="IPR050613">
    <property type="entry name" value="Sec_Metabolite_Reg"/>
</dbReference>
<evidence type="ECO:0000256" key="3">
    <source>
        <dbReference type="ARBA" id="ARBA00023242"/>
    </source>
</evidence>
<evidence type="ECO:0000256" key="1">
    <source>
        <dbReference type="ARBA" id="ARBA00004123"/>
    </source>
</evidence>
<keyword evidence="7" id="KW-1185">Reference proteome</keyword>
<dbReference type="PROSITE" id="PS50048">
    <property type="entry name" value="ZN2_CY6_FUNGAL_2"/>
    <property type="match status" value="1"/>
</dbReference>
<dbReference type="GO" id="GO:0005634">
    <property type="term" value="C:nucleus"/>
    <property type="evidence" value="ECO:0007669"/>
    <property type="project" value="UniProtKB-SubCell"/>
</dbReference>
<comment type="subcellular location">
    <subcellularLocation>
        <location evidence="1">Nucleus</location>
    </subcellularLocation>
</comment>
<feature type="compositionally biased region" description="Polar residues" evidence="4">
    <location>
        <begin position="1051"/>
        <end position="1062"/>
    </location>
</feature>
<feature type="compositionally biased region" description="Low complexity" evidence="4">
    <location>
        <begin position="8"/>
        <end position="32"/>
    </location>
</feature>
<dbReference type="GO" id="GO:0006351">
    <property type="term" value="P:DNA-templated transcription"/>
    <property type="evidence" value="ECO:0007669"/>
    <property type="project" value="InterPro"/>
</dbReference>
<comment type="caution">
    <text evidence="6">The sequence shown here is derived from an EMBL/GenBank/DDBJ whole genome shotgun (WGS) entry which is preliminary data.</text>
</comment>
<reference evidence="6" key="2">
    <citation type="journal article" date="2020" name="Nat. Commun.">
        <title>Large-scale genome sequencing of mycorrhizal fungi provides insights into the early evolution of symbiotic traits.</title>
        <authorList>
            <person name="Miyauchi S."/>
            <person name="Kiss E."/>
            <person name="Kuo A."/>
            <person name="Drula E."/>
            <person name="Kohler A."/>
            <person name="Sanchez-Garcia M."/>
            <person name="Morin E."/>
            <person name="Andreopoulos B."/>
            <person name="Barry K.W."/>
            <person name="Bonito G."/>
            <person name="Buee M."/>
            <person name="Carver A."/>
            <person name="Chen C."/>
            <person name="Cichocki N."/>
            <person name="Clum A."/>
            <person name="Culley D."/>
            <person name="Crous P.W."/>
            <person name="Fauchery L."/>
            <person name="Girlanda M."/>
            <person name="Hayes R.D."/>
            <person name="Keri Z."/>
            <person name="LaButti K."/>
            <person name="Lipzen A."/>
            <person name="Lombard V."/>
            <person name="Magnuson J."/>
            <person name="Maillard F."/>
            <person name="Murat C."/>
            <person name="Nolan M."/>
            <person name="Ohm R.A."/>
            <person name="Pangilinan J."/>
            <person name="Pereira M.F."/>
            <person name="Perotto S."/>
            <person name="Peter M."/>
            <person name="Pfister S."/>
            <person name="Riley R."/>
            <person name="Sitrit Y."/>
            <person name="Stielow J.B."/>
            <person name="Szollosi G."/>
            <person name="Zifcakova L."/>
            <person name="Stursova M."/>
            <person name="Spatafora J.W."/>
            <person name="Tedersoo L."/>
            <person name="Vaario L.M."/>
            <person name="Yamada A."/>
            <person name="Yan M."/>
            <person name="Wang P."/>
            <person name="Xu J."/>
            <person name="Bruns T."/>
            <person name="Baldrian P."/>
            <person name="Vilgalys R."/>
            <person name="Dunand C."/>
            <person name="Henrissat B."/>
            <person name="Grigoriev I.V."/>
            <person name="Hibbett D."/>
            <person name="Nagy L.G."/>
            <person name="Martin F.M."/>
        </authorList>
    </citation>
    <scope>NUCLEOTIDE SEQUENCE</scope>
    <source>
        <strain evidence="6">Prilba</strain>
    </source>
</reference>
<dbReference type="CDD" id="cd12148">
    <property type="entry name" value="fungal_TF_MHR"/>
    <property type="match status" value="1"/>
</dbReference>
<evidence type="ECO:0000256" key="4">
    <source>
        <dbReference type="SAM" id="MobiDB-lite"/>
    </source>
</evidence>
<feature type="compositionally biased region" description="Polar residues" evidence="4">
    <location>
        <begin position="783"/>
        <end position="813"/>
    </location>
</feature>